<dbReference type="InterPro" id="IPR021153">
    <property type="entry name" value="HrcA_C"/>
</dbReference>
<dbReference type="SUPFAM" id="SSF55781">
    <property type="entry name" value="GAF domain-like"/>
    <property type="match status" value="1"/>
</dbReference>
<dbReference type="AlphaFoldDB" id="A0A1F4USI5"/>
<organism evidence="8 9">
    <name type="scientific">candidate division WWE3 bacterium RIFCSPHIGHO2_01_FULL_42_13</name>
    <dbReference type="NCBI Taxonomy" id="1802617"/>
    <lineage>
        <taxon>Bacteria</taxon>
        <taxon>Katanobacteria</taxon>
    </lineage>
</organism>
<proteinExistence type="inferred from homology"/>
<dbReference type="InterPro" id="IPR005104">
    <property type="entry name" value="WHTH_HrcA_DNA-bd"/>
</dbReference>
<comment type="function">
    <text evidence="5">Negative regulator of class I heat shock genes (grpE-dnaK-dnaJ and groELS operons). Prevents heat-shock induction of these operons.</text>
</comment>
<sequence length="243" mass="27389">MEIGLTDRQIKLLEAIIREYSESSEPVGSKTVVAKYSIKASPATIRNEMAALLEDGFLEMMHTSSGRIPTARAFKYFIEQIMEEDELPVLQEVAVKQRLWPQRFEFEKLLRNAVLSLSETTRNMALALTEDGFITHAGSVHMLDNTEFLDIDVTRSALNLADSFDDLVRIFTNLSKDGDVNVAVGEEIAYPNMEQAALVFSKFRSGNKVGYISVLGPSRMKYSFVVPSVRYTKNLLEEFSGNW</sequence>
<evidence type="ECO:0000313" key="9">
    <source>
        <dbReference type="Proteomes" id="UP000176608"/>
    </source>
</evidence>
<dbReference type="Pfam" id="PF03444">
    <property type="entry name" value="WHD_HrcA"/>
    <property type="match status" value="1"/>
</dbReference>
<dbReference type="Gene3D" id="1.10.10.10">
    <property type="entry name" value="Winged helix-like DNA-binding domain superfamily/Winged helix DNA-binding domain"/>
    <property type="match status" value="1"/>
</dbReference>
<keyword evidence="3 5" id="KW-0346">Stress response</keyword>
<dbReference type="Proteomes" id="UP000176608">
    <property type="component" value="Unassembled WGS sequence"/>
</dbReference>
<dbReference type="InterPro" id="IPR002571">
    <property type="entry name" value="HrcA"/>
</dbReference>
<dbReference type="InterPro" id="IPR036388">
    <property type="entry name" value="WH-like_DNA-bd_sf"/>
</dbReference>
<comment type="similarity">
    <text evidence="5">Belongs to the HrcA family.</text>
</comment>
<keyword evidence="4 5" id="KW-0804">Transcription</keyword>
<dbReference type="InterPro" id="IPR036390">
    <property type="entry name" value="WH_DNA-bd_sf"/>
</dbReference>
<comment type="caution">
    <text evidence="8">The sequence shown here is derived from an EMBL/GenBank/DDBJ whole genome shotgun (WGS) entry which is preliminary data.</text>
</comment>
<dbReference type="SUPFAM" id="SSF46785">
    <property type="entry name" value="Winged helix' DNA-binding domain"/>
    <property type="match status" value="1"/>
</dbReference>
<accession>A0A1F4USI5</accession>
<name>A0A1F4USI5_UNCKA</name>
<evidence type="ECO:0000259" key="7">
    <source>
        <dbReference type="Pfam" id="PF03444"/>
    </source>
</evidence>
<evidence type="ECO:0000256" key="2">
    <source>
        <dbReference type="ARBA" id="ARBA00023015"/>
    </source>
</evidence>
<evidence type="ECO:0000259" key="6">
    <source>
        <dbReference type="Pfam" id="PF01628"/>
    </source>
</evidence>
<gene>
    <name evidence="5" type="primary">hrcA</name>
    <name evidence="8" type="ORF">A2886_01470</name>
</gene>
<dbReference type="Pfam" id="PF01628">
    <property type="entry name" value="HrcA"/>
    <property type="match status" value="1"/>
</dbReference>
<evidence type="ECO:0000313" key="8">
    <source>
        <dbReference type="EMBL" id="OGC47908.1"/>
    </source>
</evidence>
<dbReference type="PANTHER" id="PTHR34824">
    <property type="entry name" value="HEAT-INDUCIBLE TRANSCRIPTION REPRESSOR HRCA"/>
    <property type="match status" value="1"/>
</dbReference>
<reference evidence="8 9" key="1">
    <citation type="journal article" date="2016" name="Nat. Commun.">
        <title>Thousands of microbial genomes shed light on interconnected biogeochemical processes in an aquifer system.</title>
        <authorList>
            <person name="Anantharaman K."/>
            <person name="Brown C.T."/>
            <person name="Hug L.A."/>
            <person name="Sharon I."/>
            <person name="Castelle C.J."/>
            <person name="Probst A.J."/>
            <person name="Thomas B.C."/>
            <person name="Singh A."/>
            <person name="Wilkins M.J."/>
            <person name="Karaoz U."/>
            <person name="Brodie E.L."/>
            <person name="Williams K.H."/>
            <person name="Hubbard S.S."/>
            <person name="Banfield J.F."/>
        </authorList>
    </citation>
    <scope>NUCLEOTIDE SEQUENCE [LARGE SCALE GENOMIC DNA]</scope>
</reference>
<feature type="domain" description="Winged helix-turn-helix transcription repressor HrcA DNA-binding" evidence="7">
    <location>
        <begin position="5"/>
        <end position="76"/>
    </location>
</feature>
<feature type="domain" description="Heat-inducible transcription repressor HrcA C-terminal" evidence="6">
    <location>
        <begin position="105"/>
        <end position="225"/>
    </location>
</feature>
<dbReference type="Gene3D" id="3.30.450.40">
    <property type="match status" value="1"/>
</dbReference>
<dbReference type="STRING" id="1802617.A2886_01470"/>
<dbReference type="InterPro" id="IPR029016">
    <property type="entry name" value="GAF-like_dom_sf"/>
</dbReference>
<dbReference type="GO" id="GO:0045892">
    <property type="term" value="P:negative regulation of DNA-templated transcription"/>
    <property type="evidence" value="ECO:0007669"/>
    <property type="project" value="UniProtKB-UniRule"/>
</dbReference>
<keyword evidence="1 5" id="KW-0678">Repressor</keyword>
<dbReference type="EMBL" id="MEVA01000001">
    <property type="protein sequence ID" value="OGC47908.1"/>
    <property type="molecule type" value="Genomic_DNA"/>
</dbReference>
<evidence type="ECO:0000256" key="3">
    <source>
        <dbReference type="ARBA" id="ARBA00023016"/>
    </source>
</evidence>
<evidence type="ECO:0000256" key="1">
    <source>
        <dbReference type="ARBA" id="ARBA00022491"/>
    </source>
</evidence>
<keyword evidence="2 5" id="KW-0805">Transcription regulation</keyword>
<dbReference type="PANTHER" id="PTHR34824:SF1">
    <property type="entry name" value="HEAT-INDUCIBLE TRANSCRIPTION REPRESSOR HRCA"/>
    <property type="match status" value="1"/>
</dbReference>
<dbReference type="HAMAP" id="MF_00081">
    <property type="entry name" value="HrcA"/>
    <property type="match status" value="1"/>
</dbReference>
<protein>
    <recommendedName>
        <fullName evidence="5">Heat-inducible transcription repressor HrcA</fullName>
    </recommendedName>
</protein>
<evidence type="ECO:0000256" key="5">
    <source>
        <dbReference type="HAMAP-Rule" id="MF_00081"/>
    </source>
</evidence>
<evidence type="ECO:0000256" key="4">
    <source>
        <dbReference type="ARBA" id="ARBA00023163"/>
    </source>
</evidence>
<dbReference type="GO" id="GO:0003677">
    <property type="term" value="F:DNA binding"/>
    <property type="evidence" value="ECO:0007669"/>
    <property type="project" value="InterPro"/>
</dbReference>